<dbReference type="InterPro" id="IPR039662">
    <property type="entry name" value="Cohesin_Scc3/SA"/>
</dbReference>
<dbReference type="EMBL" id="CP046236">
    <property type="protein sequence ID" value="WFD48974.1"/>
    <property type="molecule type" value="Genomic_DNA"/>
</dbReference>
<sequence length="1041" mass="111196">MTATRARRAPKARSASAKRARTPESESELSSVPSEDEAPPAKRAAARVDVVEMDDSELFHAVLAPDTIDAAAENWVVAFQDEPEEALAQLVTFLLRLCGCDARVDAQAAADADALGDALAHIEDAWAPHATSVYPLVSRARPLRHARKHAARLLAQLLHDAADAEVLGDATLLGALQTTLVTLAQSPLRAFRHTATLVTLWVLEGLAAQLDATRDAYLVAERQRAAEAHRTGANRTRAAHSAQRMEHLDTLRDTLDAHLDALVRDVWTPRVCDVDAHIRAACIEQLGTLLQRHPMPFVQDAYLRPLGAALSDPDGGVRLHALRAAQHVCVPAHDTEAHAFVTAHAKRLRDMALYDVELRVRVAAFALLAAANALGALARDDAQALAVHLFDADAQIRVAAAGLVATLVGDAPTDAASAAPLVRLVAQYDAQLTEHLAHARGSDGDDDDEHDGDDDIDSELLDAGAGRVGVAADALWDARADMQVWRPYLDLVLDGAERPAHEEAIALELLVAGVRLTRARNVEVDGVPAIEACSDELATALPRLLAHFSGDAARLADVLRIVPHLDLGVYTEPRHARAFDALWDDVCAHLVRHTSPRLLHAAARALERLAAAPAAVSTRGAKLAAVHDAVVGTLTTALDGRAIDTAVFTDDDVHAIYAALARLHALLRALDAGALIDDASLFDTLLGLARRGRLAHAAEQPFVARALDVLTLYLVWCTHAAPTDTDALLARRTELLATLDPLVRAHGPLCRTAVHCTLLLYTLYASLPDDAAALRLACPADVQQACAAAVDAELDAYAARFRAAQAHVPRRGAPTPPVPATARTALRACALASALVTAVQVGALEVSHSVAVLRFYAHFSADFDALCQTLVHVLRDDALHAGRAWAVCATILDALRQSCAAYLRDGDERNEAHFVALARQLANATMLRGPGFAVAHAIDADAMRTFHVAGAQQVLAWHAAPPHKGHVATFFRGLAQLLGTVSPAGAMQIHAALQQRFAAAHVDPAADARAWDAYFAYEKRLLNLAARDAHLVQEAQHYDAS</sequence>
<dbReference type="InterPro" id="IPR011989">
    <property type="entry name" value="ARM-like"/>
</dbReference>
<keyword evidence="4" id="KW-1185">Reference proteome</keyword>
<feature type="domain" description="SCD" evidence="2">
    <location>
        <begin position="267"/>
        <end position="351"/>
    </location>
</feature>
<dbReference type="Gene3D" id="1.25.10.10">
    <property type="entry name" value="Leucine-rich Repeat Variant"/>
    <property type="match status" value="1"/>
</dbReference>
<dbReference type="PROSITE" id="PS51425">
    <property type="entry name" value="SCD"/>
    <property type="match status" value="1"/>
</dbReference>
<evidence type="ECO:0000256" key="1">
    <source>
        <dbReference type="SAM" id="MobiDB-lite"/>
    </source>
</evidence>
<dbReference type="InterPro" id="IPR056396">
    <property type="entry name" value="HEAT_SCC3-SA"/>
</dbReference>
<dbReference type="PANTHER" id="PTHR11199">
    <property type="entry name" value="STROMAL ANTIGEN"/>
    <property type="match status" value="1"/>
</dbReference>
<dbReference type="PANTHER" id="PTHR11199:SF0">
    <property type="entry name" value="LD34181P-RELATED"/>
    <property type="match status" value="1"/>
</dbReference>
<organism evidence="3 4">
    <name type="scientific">Malassezia furfur</name>
    <name type="common">Pityriasis versicolor infection agent</name>
    <name type="synonym">Pityrosporum furfur</name>
    <dbReference type="NCBI Taxonomy" id="55194"/>
    <lineage>
        <taxon>Eukaryota</taxon>
        <taxon>Fungi</taxon>
        <taxon>Dikarya</taxon>
        <taxon>Basidiomycota</taxon>
        <taxon>Ustilaginomycotina</taxon>
        <taxon>Malasseziomycetes</taxon>
        <taxon>Malasseziales</taxon>
        <taxon>Malasseziaceae</taxon>
        <taxon>Malassezia</taxon>
    </lineage>
</organism>
<reference evidence="3 4" key="1">
    <citation type="journal article" date="2020" name="Elife">
        <title>Loss of centromere function drives karyotype evolution in closely related Malassezia species.</title>
        <authorList>
            <person name="Sankaranarayanan S.R."/>
            <person name="Ianiri G."/>
            <person name="Coelho M.A."/>
            <person name="Reza M.H."/>
            <person name="Thimmappa B.C."/>
            <person name="Ganguly P."/>
            <person name="Vadnala R.N."/>
            <person name="Sun S."/>
            <person name="Siddharthan R."/>
            <person name="Tellgren-Roth C."/>
            <person name="Dawson T.L."/>
            <person name="Heitman J."/>
            <person name="Sanyal K."/>
        </authorList>
    </citation>
    <scope>NUCLEOTIDE SEQUENCE [LARGE SCALE GENOMIC DNA]</scope>
    <source>
        <strain evidence="3">CBS14141</strain>
    </source>
</reference>
<dbReference type="InterPro" id="IPR020839">
    <property type="entry name" value="SCD"/>
</dbReference>
<dbReference type="InterPro" id="IPR016024">
    <property type="entry name" value="ARM-type_fold"/>
</dbReference>
<dbReference type="Pfam" id="PF24571">
    <property type="entry name" value="HEAT_SCC3-SA"/>
    <property type="match status" value="1"/>
</dbReference>
<protein>
    <submittedName>
        <fullName evidence="3">Cohesin complex subunit</fullName>
    </submittedName>
</protein>
<evidence type="ECO:0000313" key="4">
    <source>
        <dbReference type="Proteomes" id="UP000818624"/>
    </source>
</evidence>
<dbReference type="Pfam" id="PF08514">
    <property type="entry name" value="STAG"/>
    <property type="match status" value="1"/>
</dbReference>
<name>A0ABY8ETY7_MALFU</name>
<evidence type="ECO:0000259" key="2">
    <source>
        <dbReference type="PROSITE" id="PS51425"/>
    </source>
</evidence>
<dbReference type="SUPFAM" id="SSF48371">
    <property type="entry name" value="ARM repeat"/>
    <property type="match status" value="1"/>
</dbReference>
<gene>
    <name evidence="3" type="primary">IRR1</name>
    <name evidence="3" type="ORF">GLX27_003647</name>
</gene>
<evidence type="ECO:0000313" key="3">
    <source>
        <dbReference type="EMBL" id="WFD48974.1"/>
    </source>
</evidence>
<feature type="compositionally biased region" description="Basic residues" evidence="1">
    <location>
        <begin position="1"/>
        <end position="20"/>
    </location>
</feature>
<dbReference type="InterPro" id="IPR013721">
    <property type="entry name" value="STAG"/>
</dbReference>
<accession>A0ABY8ETY7</accession>
<feature type="region of interest" description="Disordered" evidence="1">
    <location>
        <begin position="1"/>
        <end position="44"/>
    </location>
</feature>
<dbReference type="Pfam" id="PF21581">
    <property type="entry name" value="SCD"/>
    <property type="match status" value="1"/>
</dbReference>
<proteinExistence type="predicted"/>
<dbReference type="Proteomes" id="UP000818624">
    <property type="component" value="Chromosome 3"/>
</dbReference>